<gene>
    <name evidence="2" type="ORF">ENS82_07045</name>
</gene>
<feature type="region of interest" description="Disordered" evidence="1">
    <location>
        <begin position="106"/>
        <end position="125"/>
    </location>
</feature>
<organism evidence="2">
    <name type="scientific">Meiothermus ruber</name>
    <dbReference type="NCBI Taxonomy" id="277"/>
    <lineage>
        <taxon>Bacteria</taxon>
        <taxon>Thermotogati</taxon>
        <taxon>Deinococcota</taxon>
        <taxon>Deinococci</taxon>
        <taxon>Thermales</taxon>
        <taxon>Thermaceae</taxon>
        <taxon>Meiothermus</taxon>
    </lineage>
</organism>
<accession>A0A7C3I3M8</accession>
<dbReference type="EMBL" id="DSWI01000014">
    <property type="protein sequence ID" value="HFG20464.1"/>
    <property type="molecule type" value="Genomic_DNA"/>
</dbReference>
<reference evidence="2" key="1">
    <citation type="journal article" date="2020" name="mSystems">
        <title>Genome- and Community-Level Interaction Insights into Carbon Utilization and Element Cycling Functions of Hydrothermarchaeota in Hydrothermal Sediment.</title>
        <authorList>
            <person name="Zhou Z."/>
            <person name="Liu Y."/>
            <person name="Xu W."/>
            <person name="Pan J."/>
            <person name="Luo Z.H."/>
            <person name="Li M."/>
        </authorList>
    </citation>
    <scope>NUCLEOTIDE SEQUENCE [LARGE SCALE GENOMIC DNA]</scope>
    <source>
        <strain evidence="2">SpSt-524</strain>
    </source>
</reference>
<proteinExistence type="predicted"/>
<comment type="caution">
    <text evidence="2">The sequence shown here is derived from an EMBL/GenBank/DDBJ whole genome shotgun (WGS) entry which is preliminary data.</text>
</comment>
<name>A0A7C3I3M8_MEIRU</name>
<evidence type="ECO:0000313" key="2">
    <source>
        <dbReference type="EMBL" id="HFG20464.1"/>
    </source>
</evidence>
<dbReference type="AlphaFoldDB" id="A0A7C3I3M8"/>
<protein>
    <submittedName>
        <fullName evidence="2">Uncharacterized protein</fullName>
    </submittedName>
</protein>
<evidence type="ECO:0000256" key="1">
    <source>
        <dbReference type="SAM" id="MobiDB-lite"/>
    </source>
</evidence>
<sequence>MPLSARAALELFLQWQGQKTVPLLEVGFIRLKDRKTLALCHPGPLHPGRSLHLQYDGLELAARLGYGEALAPYVRTAEGRLYYEQPFVFEPELASVAVPLKPRPKALQGRAQPLGEPTVSRRFRP</sequence>